<keyword evidence="1" id="KW-0175">Coiled coil</keyword>
<name>A0A3L6KX13_9TRYP</name>
<dbReference type="Pfam" id="PF13949">
    <property type="entry name" value="ALIX_LYPXL_bnd"/>
    <property type="match status" value="1"/>
</dbReference>
<dbReference type="EMBL" id="QSBY01000011">
    <property type="protein sequence ID" value="RHW68011.1"/>
    <property type="molecule type" value="Genomic_DNA"/>
</dbReference>
<dbReference type="Proteomes" id="UP000266743">
    <property type="component" value="Chromosome 11"/>
</dbReference>
<dbReference type="AlphaFoldDB" id="A0A3L6KX13"/>
<evidence type="ECO:0000256" key="1">
    <source>
        <dbReference type="SAM" id="Coils"/>
    </source>
</evidence>
<comment type="caution">
    <text evidence="3">The sequence shown here is derived from an EMBL/GenBank/DDBJ whole genome shotgun (WGS) entry which is preliminary data.</text>
</comment>
<evidence type="ECO:0000313" key="3">
    <source>
        <dbReference type="EMBL" id="RHW68011.1"/>
    </source>
</evidence>
<protein>
    <submittedName>
        <fullName evidence="3">BRO1-like domain/ALIX V-shaped domain binding to HIV</fullName>
    </submittedName>
</protein>
<evidence type="ECO:0000259" key="2">
    <source>
        <dbReference type="Pfam" id="PF13949"/>
    </source>
</evidence>
<proteinExistence type="predicted"/>
<reference evidence="3" key="1">
    <citation type="submission" date="2018-09" db="EMBL/GenBank/DDBJ databases">
        <title>whole genome sequence of T. equiperdum IVM-t1 strain.</title>
        <authorList>
            <person name="Suganuma K."/>
        </authorList>
    </citation>
    <scope>NUCLEOTIDE SEQUENCE [LARGE SCALE GENOMIC DNA]</scope>
    <source>
        <strain evidence="3">IVM-t1</strain>
    </source>
</reference>
<feature type="domain" description="ALIX V-shaped" evidence="2">
    <location>
        <begin position="108"/>
        <end position="209"/>
    </location>
</feature>
<organism evidence="3">
    <name type="scientific">Trypanosoma brucei equiperdum</name>
    <dbReference type="NCBI Taxonomy" id="630700"/>
    <lineage>
        <taxon>Eukaryota</taxon>
        <taxon>Discoba</taxon>
        <taxon>Euglenozoa</taxon>
        <taxon>Kinetoplastea</taxon>
        <taxon>Metakinetoplastina</taxon>
        <taxon>Trypanosomatida</taxon>
        <taxon>Trypanosomatidae</taxon>
        <taxon>Trypanosoma</taxon>
    </lineage>
</organism>
<gene>
    <name evidence="3" type="ORF">DPX39_110029100</name>
</gene>
<accession>A0A3L6KX13</accession>
<sequence>MNNTVYFCRVPNEVEPPAGLPRPLGKATEHQSFFAFESTRENDPLFGIVPAHIASTAAGWRDRQRSLVSACSTSSRSTRKRAAELLQRLGVTAVIEVLSGETKDRGRVPAQLRSKIESLRRNKAGEAVNIVQTLVNMVKICDKIYVSVQEVVKKVKNELEEERRRDAQYMETYGNSMWRSMCCSASEVQQYHSIQVAIGKYEEDLQRELVEPFGQAKIAWMKT</sequence>
<dbReference type="InterPro" id="IPR025304">
    <property type="entry name" value="ALIX_V_dom"/>
</dbReference>
<feature type="coiled-coil region" evidence="1">
    <location>
        <begin position="145"/>
        <end position="172"/>
    </location>
</feature>